<keyword evidence="1" id="KW-0472">Membrane</keyword>
<dbReference type="Gene3D" id="1.20.1070.10">
    <property type="entry name" value="Rhodopsin 7-helix transmembrane proteins"/>
    <property type="match status" value="1"/>
</dbReference>
<feature type="transmembrane region" description="Helical" evidence="1">
    <location>
        <begin position="239"/>
        <end position="260"/>
    </location>
</feature>
<reference evidence="2" key="1">
    <citation type="journal article" date="2013" name="Genetics">
        <title>The draft genome and transcriptome of Panagrellus redivivus are shaped by the harsh demands of a free-living lifestyle.</title>
        <authorList>
            <person name="Srinivasan J."/>
            <person name="Dillman A.R."/>
            <person name="Macchietto M.G."/>
            <person name="Heikkinen L."/>
            <person name="Lakso M."/>
            <person name="Fracchia K.M."/>
            <person name="Antoshechkin I."/>
            <person name="Mortazavi A."/>
            <person name="Wong G."/>
            <person name="Sternberg P.W."/>
        </authorList>
    </citation>
    <scope>NUCLEOTIDE SEQUENCE [LARGE SCALE GENOMIC DNA]</scope>
    <source>
        <strain evidence="2">MT8872</strain>
    </source>
</reference>
<keyword evidence="2" id="KW-1185">Reference proteome</keyword>
<dbReference type="PANTHER" id="PTHR22943:SF248">
    <property type="entry name" value="SEVEN TM RECEPTOR"/>
    <property type="match status" value="1"/>
</dbReference>
<feature type="transmembrane region" description="Helical" evidence="1">
    <location>
        <begin position="156"/>
        <end position="180"/>
    </location>
</feature>
<proteinExistence type="predicted"/>
<protein>
    <submittedName>
        <fullName evidence="3">G_PROTEIN_RECEP_F1_2 domain-containing protein</fullName>
    </submittedName>
</protein>
<dbReference type="PANTHER" id="PTHR22943">
    <property type="entry name" value="7-TRANSMEMBRANE DOMAIN RECEPTOR C.ELEGANS"/>
    <property type="match status" value="1"/>
</dbReference>
<evidence type="ECO:0000313" key="3">
    <source>
        <dbReference type="WBParaSite" id="Pan_g8279.t1"/>
    </source>
</evidence>
<dbReference type="AlphaFoldDB" id="A0A7E5A1M0"/>
<sequence>MGSFKKVLVLTCISEMMFSAVNLVFILTLTIQEATYFVVVDGAFGHLSPFWTRVGYFCFVTMVYVSVYNTAIVFFFRYLMVCRSKTLNAWLFALCVGFGWIIVILYTVAILYNCHEPPRDAKIDILLTSAGFPSNAGSFQDYLGCDLINASPFSLYGAFAFTTLVYGAIILMSFAIQCSFKRLRSLLSNEEKRFHKEVTFILWIEALTPFITVVLPIYYDISAFILPKRPFDWYAEFQFFLTIIGPSFTAILKMLSMKAYRQAIILKLRKICCGRNNEVTLFTQSRMNSSALNSKVVPSPNHLQN</sequence>
<accession>A0A7E5A1M0</accession>
<organism evidence="2 3">
    <name type="scientific">Panagrellus redivivus</name>
    <name type="common">Microworm</name>
    <dbReference type="NCBI Taxonomy" id="6233"/>
    <lineage>
        <taxon>Eukaryota</taxon>
        <taxon>Metazoa</taxon>
        <taxon>Ecdysozoa</taxon>
        <taxon>Nematoda</taxon>
        <taxon>Chromadorea</taxon>
        <taxon>Rhabditida</taxon>
        <taxon>Tylenchina</taxon>
        <taxon>Panagrolaimomorpha</taxon>
        <taxon>Panagrolaimoidea</taxon>
        <taxon>Panagrolaimidae</taxon>
        <taxon>Panagrellus</taxon>
    </lineage>
</organism>
<feature type="transmembrane region" description="Helical" evidence="1">
    <location>
        <begin position="7"/>
        <end position="31"/>
    </location>
</feature>
<evidence type="ECO:0000313" key="2">
    <source>
        <dbReference type="Proteomes" id="UP000492821"/>
    </source>
</evidence>
<name>A0A7E5A1M0_PANRE</name>
<dbReference type="SUPFAM" id="SSF81321">
    <property type="entry name" value="Family A G protein-coupled receptor-like"/>
    <property type="match status" value="1"/>
</dbReference>
<dbReference type="WBParaSite" id="Pan_g8279.t1">
    <property type="protein sequence ID" value="Pan_g8279.t1"/>
    <property type="gene ID" value="Pan_g8279"/>
</dbReference>
<reference evidence="3" key="2">
    <citation type="submission" date="2020-10" db="UniProtKB">
        <authorList>
            <consortium name="WormBaseParasite"/>
        </authorList>
    </citation>
    <scope>IDENTIFICATION</scope>
</reference>
<evidence type="ECO:0000256" key="1">
    <source>
        <dbReference type="SAM" id="Phobius"/>
    </source>
</evidence>
<feature type="transmembrane region" description="Helical" evidence="1">
    <location>
        <begin position="54"/>
        <end position="76"/>
    </location>
</feature>
<feature type="transmembrane region" description="Helical" evidence="1">
    <location>
        <begin position="200"/>
        <end position="219"/>
    </location>
</feature>
<keyword evidence="1" id="KW-0812">Transmembrane</keyword>
<dbReference type="InterPro" id="IPR019428">
    <property type="entry name" value="7TM_GPCR_serpentine_rcpt_Str"/>
</dbReference>
<keyword evidence="1" id="KW-1133">Transmembrane helix</keyword>
<feature type="transmembrane region" description="Helical" evidence="1">
    <location>
        <begin position="88"/>
        <end position="112"/>
    </location>
</feature>
<dbReference type="Pfam" id="PF10326">
    <property type="entry name" value="7TM_GPCR_Str"/>
    <property type="match status" value="1"/>
</dbReference>
<dbReference type="Proteomes" id="UP000492821">
    <property type="component" value="Unassembled WGS sequence"/>
</dbReference>